<keyword evidence="5 8" id="KW-1133">Transmembrane helix</keyword>
<dbReference type="RefSeq" id="WP_382418336.1">
    <property type="nucleotide sequence ID" value="NZ_JBHRTL010000031.1"/>
</dbReference>
<comment type="subcellular location">
    <subcellularLocation>
        <location evidence="1">Cell membrane</location>
        <topology evidence="1">Multi-pass membrane protein</topology>
    </subcellularLocation>
</comment>
<evidence type="ECO:0000256" key="7">
    <source>
        <dbReference type="ARBA" id="ARBA00023284"/>
    </source>
</evidence>
<dbReference type="EMBL" id="JBHRTL010000031">
    <property type="protein sequence ID" value="MFC3156882.1"/>
    <property type="molecule type" value="Genomic_DNA"/>
</dbReference>
<protein>
    <submittedName>
        <fullName evidence="9">Disulfide bond formation protein B</fullName>
    </submittedName>
</protein>
<evidence type="ECO:0000313" key="9">
    <source>
        <dbReference type="EMBL" id="MFC3156882.1"/>
    </source>
</evidence>
<evidence type="ECO:0000256" key="2">
    <source>
        <dbReference type="ARBA" id="ARBA00022475"/>
    </source>
</evidence>
<evidence type="ECO:0000256" key="4">
    <source>
        <dbReference type="ARBA" id="ARBA00022982"/>
    </source>
</evidence>
<comment type="caution">
    <text evidence="9">The sequence shown here is derived from an EMBL/GenBank/DDBJ whole genome shotgun (WGS) entry which is preliminary data.</text>
</comment>
<keyword evidence="4" id="KW-0813">Transport</keyword>
<dbReference type="SUPFAM" id="SSF158442">
    <property type="entry name" value="DsbB-like"/>
    <property type="match status" value="1"/>
</dbReference>
<feature type="transmembrane region" description="Helical" evidence="8">
    <location>
        <begin position="148"/>
        <end position="169"/>
    </location>
</feature>
<dbReference type="Proteomes" id="UP001595548">
    <property type="component" value="Unassembled WGS sequence"/>
</dbReference>
<evidence type="ECO:0000256" key="1">
    <source>
        <dbReference type="ARBA" id="ARBA00004651"/>
    </source>
</evidence>
<reference evidence="10" key="1">
    <citation type="journal article" date="2019" name="Int. J. Syst. Evol. Microbiol.">
        <title>The Global Catalogue of Microorganisms (GCM) 10K type strain sequencing project: providing services to taxonomists for standard genome sequencing and annotation.</title>
        <authorList>
            <consortium name="The Broad Institute Genomics Platform"/>
            <consortium name="The Broad Institute Genome Sequencing Center for Infectious Disease"/>
            <person name="Wu L."/>
            <person name="Ma J."/>
        </authorList>
    </citation>
    <scope>NUCLEOTIDE SEQUENCE [LARGE SCALE GENOMIC DNA]</scope>
    <source>
        <strain evidence="10">KCTC 52141</strain>
    </source>
</reference>
<organism evidence="9 10">
    <name type="scientific">Gilvimarinus japonicus</name>
    <dbReference type="NCBI Taxonomy" id="1796469"/>
    <lineage>
        <taxon>Bacteria</taxon>
        <taxon>Pseudomonadati</taxon>
        <taxon>Pseudomonadota</taxon>
        <taxon>Gammaproteobacteria</taxon>
        <taxon>Cellvibrionales</taxon>
        <taxon>Cellvibrionaceae</taxon>
        <taxon>Gilvimarinus</taxon>
    </lineage>
</organism>
<accession>A0ABV7HZJ9</accession>
<keyword evidence="3 8" id="KW-0812">Transmembrane</keyword>
<dbReference type="PANTHER" id="PTHR36570:SF2">
    <property type="entry name" value="DISULFIDE BOND FORMATION PROTEIN B"/>
    <property type="match status" value="1"/>
</dbReference>
<keyword evidence="10" id="KW-1185">Reference proteome</keyword>
<dbReference type="Pfam" id="PF02600">
    <property type="entry name" value="DsbB"/>
    <property type="match status" value="1"/>
</dbReference>
<dbReference type="InterPro" id="IPR023380">
    <property type="entry name" value="DsbB-like_sf"/>
</dbReference>
<dbReference type="PANTHER" id="PTHR36570">
    <property type="entry name" value="DISULFIDE BOND FORMATION PROTEIN B"/>
    <property type="match status" value="1"/>
</dbReference>
<dbReference type="InterPro" id="IPR003752">
    <property type="entry name" value="DiS_bond_form_DsbB/BdbC"/>
</dbReference>
<proteinExistence type="predicted"/>
<keyword evidence="2" id="KW-1003">Cell membrane</keyword>
<sequence length="171" mass="18725">MNPMSRLLQSAQCRNFWLAVAALMVVLEAGALLFQHVWQYYPCEVCIYVRVWVMALFFVSLLALLLKSHWWGRLVSAVGGLALSIGLGNESWNLIKIEYGVGDGGSCAFMANFPAWAPLDKWLPSVFEVQGLCQATPEIALGVTMTHVLVVVSAGLIALFSLAVIGVLLRK</sequence>
<name>A0ABV7HZJ9_9GAMM</name>
<keyword evidence="4" id="KW-0249">Electron transport</keyword>
<keyword evidence="6 8" id="KW-0472">Membrane</keyword>
<evidence type="ECO:0000256" key="5">
    <source>
        <dbReference type="ARBA" id="ARBA00022989"/>
    </source>
</evidence>
<evidence type="ECO:0000256" key="6">
    <source>
        <dbReference type="ARBA" id="ARBA00023136"/>
    </source>
</evidence>
<keyword evidence="7" id="KW-0676">Redox-active center</keyword>
<dbReference type="Gene3D" id="1.20.1550.10">
    <property type="entry name" value="DsbB-like"/>
    <property type="match status" value="1"/>
</dbReference>
<feature type="transmembrane region" description="Helical" evidence="8">
    <location>
        <begin position="47"/>
        <end position="65"/>
    </location>
</feature>
<evidence type="ECO:0000256" key="3">
    <source>
        <dbReference type="ARBA" id="ARBA00022692"/>
    </source>
</evidence>
<gene>
    <name evidence="9" type="ORF">ACFOEB_16850</name>
</gene>
<evidence type="ECO:0000313" key="10">
    <source>
        <dbReference type="Proteomes" id="UP001595548"/>
    </source>
</evidence>
<evidence type="ECO:0000256" key="8">
    <source>
        <dbReference type="SAM" id="Phobius"/>
    </source>
</evidence>
<dbReference type="InterPro" id="IPR050183">
    <property type="entry name" value="DsbB"/>
</dbReference>